<keyword evidence="4" id="KW-0509">mRNA transport</keyword>
<evidence type="ECO:0000313" key="9">
    <source>
        <dbReference type="RefSeq" id="XP_032807096.1"/>
    </source>
</evidence>
<dbReference type="PANTHER" id="PTHR10288">
    <property type="entry name" value="KH DOMAIN CONTAINING RNA BINDING PROTEIN"/>
    <property type="match status" value="1"/>
</dbReference>
<dbReference type="KEGG" id="pmrn:116940879"/>
<dbReference type="Pfam" id="PF00076">
    <property type="entry name" value="RRM_1"/>
    <property type="match status" value="2"/>
</dbReference>
<sequence>MNKLYIGRLAEGTQAADLERVFTEAGVPPRGRFVLRRGFAFVDCADEKAAQKAIDLLSGKAEIQGSTIEIEHSVPRWQRYRKIQVRDIPSSLQWEELLSILAECGSVESCNRVNSEGSSTVVNVVFSTKEQAEIALDMLNNKEVSSRQLKASYIPDEEVPNQSPREAGDNRMMRNPKRGGYFPRQDAPRPGPDIPVRILVPAQFLGAVFGKEGATIKKITQDSRSKIDVQRKEWSGSAEKVVTIHSSEEGSIEACRLILDIVRDEAKSTNFAGEIPLKLLVHNDFVGRIIGREGRNLKRIEQESGTKITISRLQDLSMYNPERTISLDGSTEQCMKAEAEIVKQVWEMCDRDAESAQVSNEMEANFIPGMNLGMVGLFPPSGSMPNSPRGEQETVFLLIPAQAVGTMIGRQGQHIQQLARFAGANIKIAPAETPESKERMVIITGHPEAQFKAQGRIFRKLKEENFVPPREEVRLEVRIKVPTAAAGRVIGRGGRTVTELQNLTCAEVLVPRDQTPDEDDYIFVKIVGHFFASQMAQRKIREIVARLKQRPSPLRQGKQQQEQD</sequence>
<feature type="domain" description="RRM" evidence="7">
    <location>
        <begin position="2"/>
        <end position="75"/>
    </location>
</feature>
<dbReference type="Gene3D" id="3.30.310.210">
    <property type="match status" value="1"/>
</dbReference>
<dbReference type="PROSITE" id="PS50084">
    <property type="entry name" value="KH_TYPE_1"/>
    <property type="match status" value="4"/>
</dbReference>
<dbReference type="InterPro" id="IPR012677">
    <property type="entry name" value="Nucleotide-bd_a/b_plait_sf"/>
</dbReference>
<keyword evidence="5" id="KW-0810">Translation regulation</keyword>
<dbReference type="SMART" id="SM00360">
    <property type="entry name" value="RRM"/>
    <property type="match status" value="2"/>
</dbReference>
<organism evidence="8 10">
    <name type="scientific">Petromyzon marinus</name>
    <name type="common">Sea lamprey</name>
    <dbReference type="NCBI Taxonomy" id="7757"/>
    <lineage>
        <taxon>Eukaryota</taxon>
        <taxon>Metazoa</taxon>
        <taxon>Chordata</taxon>
        <taxon>Craniata</taxon>
        <taxon>Vertebrata</taxon>
        <taxon>Cyclostomata</taxon>
        <taxon>Hyperoartia</taxon>
        <taxon>Petromyzontiformes</taxon>
        <taxon>Petromyzontidae</taxon>
        <taxon>Petromyzon</taxon>
    </lineage>
</organism>
<dbReference type="GO" id="GO:0006417">
    <property type="term" value="P:regulation of translation"/>
    <property type="evidence" value="ECO:0007669"/>
    <property type="project" value="UniProtKB-KW"/>
</dbReference>
<keyword evidence="2" id="KW-0813">Transport</keyword>
<evidence type="ECO:0000256" key="5">
    <source>
        <dbReference type="ARBA" id="ARBA00022845"/>
    </source>
</evidence>
<evidence type="ECO:0000256" key="3">
    <source>
        <dbReference type="ARBA" id="ARBA00022737"/>
    </source>
</evidence>
<dbReference type="RefSeq" id="XP_032807096.1">
    <property type="nucleotide sequence ID" value="XM_032951205.1"/>
</dbReference>
<dbReference type="Gene3D" id="3.30.1370.10">
    <property type="entry name" value="K Homology domain, type 1"/>
    <property type="match status" value="2"/>
</dbReference>
<gene>
    <name evidence="9 10 11" type="primary">LOC116940879</name>
</gene>
<comment type="similarity">
    <text evidence="1">Belongs to the RRM IMP/VICKZ family.</text>
</comment>
<evidence type="ECO:0000256" key="2">
    <source>
        <dbReference type="ARBA" id="ARBA00022448"/>
    </source>
</evidence>
<dbReference type="AlphaFoldDB" id="A0AAJ7WRG6"/>
<dbReference type="RefSeq" id="XP_032807098.1">
    <property type="nucleotide sequence ID" value="XM_032951207.1"/>
</dbReference>
<keyword evidence="8" id="KW-1185">Reference proteome</keyword>
<dbReference type="GO" id="GO:0003723">
    <property type="term" value="F:RNA binding"/>
    <property type="evidence" value="ECO:0007669"/>
    <property type="project" value="UniProtKB-UniRule"/>
</dbReference>
<evidence type="ECO:0000256" key="6">
    <source>
        <dbReference type="PROSITE-ProRule" id="PRU00176"/>
    </source>
</evidence>
<evidence type="ECO:0000259" key="7">
    <source>
        <dbReference type="PROSITE" id="PS50102"/>
    </source>
</evidence>
<dbReference type="InterPro" id="IPR004087">
    <property type="entry name" value="KH_dom"/>
</dbReference>
<dbReference type="Proteomes" id="UP001318040">
    <property type="component" value="Chromosome 10"/>
</dbReference>
<dbReference type="Pfam" id="PF00013">
    <property type="entry name" value="KH_1"/>
    <property type="match status" value="4"/>
</dbReference>
<accession>A0AAJ7WRG6</accession>
<dbReference type="SUPFAM" id="SSF54928">
    <property type="entry name" value="RNA-binding domain, RBD"/>
    <property type="match status" value="1"/>
</dbReference>
<dbReference type="GO" id="GO:0051028">
    <property type="term" value="P:mRNA transport"/>
    <property type="evidence" value="ECO:0007669"/>
    <property type="project" value="UniProtKB-KW"/>
</dbReference>
<evidence type="ECO:0000256" key="4">
    <source>
        <dbReference type="ARBA" id="ARBA00022816"/>
    </source>
</evidence>
<dbReference type="InterPro" id="IPR004088">
    <property type="entry name" value="KH_dom_type_1"/>
</dbReference>
<dbReference type="RefSeq" id="XP_032807097.1">
    <property type="nucleotide sequence ID" value="XM_032951206.1"/>
</dbReference>
<keyword evidence="6" id="KW-0694">RNA-binding</keyword>
<dbReference type="Gene3D" id="3.30.70.330">
    <property type="match status" value="2"/>
</dbReference>
<dbReference type="InterPro" id="IPR036612">
    <property type="entry name" value="KH_dom_type_1_sf"/>
</dbReference>
<proteinExistence type="inferred from homology"/>
<reference evidence="9 10" key="1">
    <citation type="submission" date="2025-04" db="UniProtKB">
        <authorList>
            <consortium name="RefSeq"/>
        </authorList>
    </citation>
    <scope>IDENTIFICATION</scope>
    <source>
        <tissue evidence="9 10">Sperm</tissue>
    </source>
</reference>
<dbReference type="SUPFAM" id="SSF54791">
    <property type="entry name" value="Eukaryotic type KH-domain (KH-domain type I)"/>
    <property type="match status" value="4"/>
</dbReference>
<evidence type="ECO:0000256" key="1">
    <source>
        <dbReference type="ARBA" id="ARBA00009094"/>
    </source>
</evidence>
<dbReference type="SMART" id="SM00322">
    <property type="entry name" value="KH"/>
    <property type="match status" value="4"/>
</dbReference>
<feature type="domain" description="RRM" evidence="7">
    <location>
        <begin position="81"/>
        <end position="156"/>
    </location>
</feature>
<name>A0AAJ7WRG6_PETMA</name>
<evidence type="ECO:0000313" key="11">
    <source>
        <dbReference type="RefSeq" id="XP_032807098.1"/>
    </source>
</evidence>
<evidence type="ECO:0000313" key="8">
    <source>
        <dbReference type="Proteomes" id="UP001318040"/>
    </source>
</evidence>
<dbReference type="PROSITE" id="PS50102">
    <property type="entry name" value="RRM"/>
    <property type="match status" value="2"/>
</dbReference>
<dbReference type="InterPro" id="IPR035979">
    <property type="entry name" value="RBD_domain_sf"/>
</dbReference>
<dbReference type="InterPro" id="IPR000504">
    <property type="entry name" value="RRM_dom"/>
</dbReference>
<protein>
    <submittedName>
        <fullName evidence="9 10">Insulin-like growth factor 2 mRNA-binding protein 3-B isoform X1</fullName>
    </submittedName>
</protein>
<keyword evidence="3" id="KW-0677">Repeat</keyword>
<evidence type="ECO:0000313" key="10">
    <source>
        <dbReference type="RefSeq" id="XP_032807097.1"/>
    </source>
</evidence>